<dbReference type="Proteomes" id="UP000190959">
    <property type="component" value="Unassembled WGS sequence"/>
</dbReference>
<comment type="function">
    <text evidence="5">May play the central regulatory role in sporulation. It may be an element of the effector pathway responsible for the activation of sporulation genes in response to nutritional stress. Spo0A may act in concert with spo0H (a sigma factor) to control the expression of some genes that are critical to the sporulation process.</text>
</comment>
<name>A0A1S9N5Z9_CLOBE</name>
<dbReference type="PROSITE" id="PS50110">
    <property type="entry name" value="RESPONSE_REGULATORY"/>
    <property type="match status" value="1"/>
</dbReference>
<feature type="domain" description="Response regulatory" evidence="8">
    <location>
        <begin position="3"/>
        <end position="121"/>
    </location>
</feature>
<dbReference type="SUPFAM" id="SSF46689">
    <property type="entry name" value="Homeodomain-like"/>
    <property type="match status" value="2"/>
</dbReference>
<dbReference type="GO" id="GO:0003700">
    <property type="term" value="F:DNA-binding transcription factor activity"/>
    <property type="evidence" value="ECO:0007669"/>
    <property type="project" value="InterPro"/>
</dbReference>
<proteinExistence type="predicted"/>
<dbReference type="Gene3D" id="1.10.10.60">
    <property type="entry name" value="Homeodomain-like"/>
    <property type="match status" value="2"/>
</dbReference>
<evidence type="ECO:0000313" key="9">
    <source>
        <dbReference type="EMBL" id="OOP72783.1"/>
    </source>
</evidence>
<organism evidence="9 10">
    <name type="scientific">Clostridium beijerinckii</name>
    <name type="common">Clostridium MP</name>
    <dbReference type="NCBI Taxonomy" id="1520"/>
    <lineage>
        <taxon>Bacteria</taxon>
        <taxon>Bacillati</taxon>
        <taxon>Bacillota</taxon>
        <taxon>Clostridia</taxon>
        <taxon>Eubacteriales</taxon>
        <taxon>Clostridiaceae</taxon>
        <taxon>Clostridium</taxon>
    </lineage>
</organism>
<dbReference type="PROSITE" id="PS01124">
    <property type="entry name" value="HTH_ARAC_FAMILY_2"/>
    <property type="match status" value="1"/>
</dbReference>
<sequence length="348" mass="40932">MYKIIIVDNLGENADCIKSMDIWEKRVDFEIVKVVKDEKKVLDVIRDNNINMVFILANGREIKDIEIIREMKNSVLDVSMIIISKFSDYNNIREGFLAGAFDYIIEPISPVYINSALNRIYEKFEHKYVKEEMISKINALVENIFLGGDNVIYICKEIVESIYLDLDNETITSNIATDRAKEKIYEKLVKNKTWLKKFIWAQNYTYKKGFVVKTKEEIFNEWKRDFVQVARVIKKYQVLDNKLIYHIGKYVVVHVDEKLTLESVSKAVYLNKSYISHIFRRETGISFVEFITDVKIDRAKILLLDNERKICEIALLIGYSDAEYFSKIFKLKTGLTPTQFREEINQKN</sequence>
<dbReference type="AlphaFoldDB" id="A0A1S9N5Z9"/>
<dbReference type="PRINTS" id="PR00032">
    <property type="entry name" value="HTHARAC"/>
</dbReference>
<comment type="caution">
    <text evidence="9">The sequence shown here is derived from an EMBL/GenBank/DDBJ whole genome shotgun (WGS) entry which is preliminary data.</text>
</comment>
<evidence type="ECO:0000256" key="3">
    <source>
        <dbReference type="ARBA" id="ARBA00023125"/>
    </source>
</evidence>
<dbReference type="InterPro" id="IPR020449">
    <property type="entry name" value="Tscrpt_reg_AraC-type_HTH"/>
</dbReference>
<dbReference type="InterPro" id="IPR001789">
    <property type="entry name" value="Sig_transdc_resp-reg_receiver"/>
</dbReference>
<dbReference type="Gene3D" id="3.40.50.2300">
    <property type="match status" value="1"/>
</dbReference>
<dbReference type="PANTHER" id="PTHR43280">
    <property type="entry name" value="ARAC-FAMILY TRANSCRIPTIONAL REGULATOR"/>
    <property type="match status" value="1"/>
</dbReference>
<comment type="caution">
    <text evidence="6">Lacks conserved residue(s) required for the propagation of feature annotation.</text>
</comment>
<accession>A0A1S9N5Z9</accession>
<dbReference type="InterPro" id="IPR018062">
    <property type="entry name" value="HTH_AraC-typ_CS"/>
</dbReference>
<dbReference type="InterPro" id="IPR018060">
    <property type="entry name" value="HTH_AraC"/>
</dbReference>
<keyword evidence="4" id="KW-0804">Transcription</keyword>
<evidence type="ECO:0000256" key="6">
    <source>
        <dbReference type="PROSITE-ProRule" id="PRU00169"/>
    </source>
</evidence>
<evidence type="ECO:0000256" key="2">
    <source>
        <dbReference type="ARBA" id="ARBA00023015"/>
    </source>
</evidence>
<evidence type="ECO:0000259" key="7">
    <source>
        <dbReference type="PROSITE" id="PS01124"/>
    </source>
</evidence>
<dbReference type="PANTHER" id="PTHR43280:SF28">
    <property type="entry name" value="HTH-TYPE TRANSCRIPTIONAL ACTIVATOR RHAS"/>
    <property type="match status" value="1"/>
</dbReference>
<reference evidence="9 10" key="1">
    <citation type="submission" date="2017-02" db="EMBL/GenBank/DDBJ databases">
        <title>Genome sequence of Clostridium beijerinckii Br21.</title>
        <authorList>
            <person name="Fonseca B.C."/>
            <person name="Guazzaroni M.E."/>
            <person name="Riano-Pachon D.M."/>
            <person name="Reginatto V."/>
        </authorList>
    </citation>
    <scope>NUCLEOTIDE SEQUENCE [LARGE SCALE GENOMIC DNA]</scope>
    <source>
        <strain evidence="9 10">Br21</strain>
    </source>
</reference>
<dbReference type="GO" id="GO:0000160">
    <property type="term" value="P:phosphorelay signal transduction system"/>
    <property type="evidence" value="ECO:0007669"/>
    <property type="project" value="InterPro"/>
</dbReference>
<dbReference type="GO" id="GO:0043565">
    <property type="term" value="F:sequence-specific DNA binding"/>
    <property type="evidence" value="ECO:0007669"/>
    <property type="project" value="InterPro"/>
</dbReference>
<dbReference type="Pfam" id="PF12833">
    <property type="entry name" value="HTH_18"/>
    <property type="match status" value="1"/>
</dbReference>
<dbReference type="PROSITE" id="PS00041">
    <property type="entry name" value="HTH_ARAC_FAMILY_1"/>
    <property type="match status" value="1"/>
</dbReference>
<evidence type="ECO:0000256" key="5">
    <source>
        <dbReference type="ARBA" id="ARBA00024867"/>
    </source>
</evidence>
<dbReference type="EMBL" id="MWMH01000004">
    <property type="protein sequence ID" value="OOP72783.1"/>
    <property type="molecule type" value="Genomic_DNA"/>
</dbReference>
<dbReference type="InterPro" id="IPR009057">
    <property type="entry name" value="Homeodomain-like_sf"/>
</dbReference>
<dbReference type="SUPFAM" id="SSF52172">
    <property type="entry name" value="CheY-like"/>
    <property type="match status" value="1"/>
</dbReference>
<dbReference type="InterPro" id="IPR011006">
    <property type="entry name" value="CheY-like_superfamily"/>
</dbReference>
<feature type="domain" description="HTH araC/xylS-type" evidence="7">
    <location>
        <begin position="245"/>
        <end position="343"/>
    </location>
</feature>
<evidence type="ECO:0000256" key="4">
    <source>
        <dbReference type="ARBA" id="ARBA00023163"/>
    </source>
</evidence>
<keyword evidence="3" id="KW-0238">DNA-binding</keyword>
<evidence type="ECO:0000256" key="1">
    <source>
        <dbReference type="ARBA" id="ARBA00018672"/>
    </source>
</evidence>
<evidence type="ECO:0000313" key="10">
    <source>
        <dbReference type="Proteomes" id="UP000190959"/>
    </source>
</evidence>
<evidence type="ECO:0000259" key="8">
    <source>
        <dbReference type="PROSITE" id="PS50110"/>
    </source>
</evidence>
<dbReference type="SMART" id="SM00342">
    <property type="entry name" value="HTH_ARAC"/>
    <property type="match status" value="1"/>
</dbReference>
<gene>
    <name evidence="9" type="ORF">CBEIBR21_13255</name>
</gene>
<keyword evidence="2" id="KW-0805">Transcription regulation</keyword>
<dbReference type="RefSeq" id="WP_078115881.1">
    <property type="nucleotide sequence ID" value="NZ_MWMH01000004.1"/>
</dbReference>
<protein>
    <recommendedName>
        <fullName evidence="1">Stage 0 sporulation protein A homolog</fullName>
    </recommendedName>
</protein>